<dbReference type="InterPro" id="IPR004155">
    <property type="entry name" value="PBS_lyase_HEAT"/>
</dbReference>
<keyword evidence="2" id="KW-1185">Reference proteome</keyword>
<proteinExistence type="predicted"/>
<dbReference type="Pfam" id="PF13646">
    <property type="entry name" value="HEAT_2"/>
    <property type="match status" value="2"/>
</dbReference>
<dbReference type="EMBL" id="JBEXRX010000126">
    <property type="protein sequence ID" value="MEU0155748.1"/>
    <property type="molecule type" value="Genomic_DNA"/>
</dbReference>
<dbReference type="Gene3D" id="1.25.10.10">
    <property type="entry name" value="Leucine-rich Repeat Variant"/>
    <property type="match status" value="2"/>
</dbReference>
<dbReference type="PANTHER" id="PTHR12697:SF38">
    <property type="entry name" value="PBS LYASE HEAT DOMAIN PROTEIN REPEAT-CONTAINING PROTEIN"/>
    <property type="match status" value="1"/>
</dbReference>
<dbReference type="InterPro" id="IPR011989">
    <property type="entry name" value="ARM-like"/>
</dbReference>
<dbReference type="SMART" id="SM00567">
    <property type="entry name" value="EZ_HEAT"/>
    <property type="match status" value="4"/>
</dbReference>
<accession>A0ABV2VSH0</accession>
<dbReference type="PANTHER" id="PTHR12697">
    <property type="entry name" value="PBS LYASE HEAT-LIKE PROTEIN"/>
    <property type="match status" value="1"/>
</dbReference>
<evidence type="ECO:0000313" key="1">
    <source>
        <dbReference type="EMBL" id="MEU0155748.1"/>
    </source>
</evidence>
<sequence length="268" mass="28790">MIEPRCQLTASNRAARDEALDGLVSLAQHGDEEARQLLREIVTNYRDFDPEIYCRALNRVCAFGDGRLAESLLAALSDADYGCQMWAATACGRLGVHAAEPLLIQLLEHSAGLVRESACHALGHLASSAAVDALAQRLADPAEFVRAAASKALAAIGTEDAAEALWAAFQARRYRRIGYLASALAQVGPEVYQRLVEATAHEEPEIRYWAARALGSTGDDRAEPVLTRLVAHDHAATPTGARVSTAAKKALKTLHHMRDRHPAPGSTA</sequence>
<dbReference type="InterPro" id="IPR016024">
    <property type="entry name" value="ARM-type_fold"/>
</dbReference>
<gene>
    <name evidence="1" type="ORF">ABZ071_28415</name>
</gene>
<dbReference type="RefSeq" id="WP_355667319.1">
    <property type="nucleotide sequence ID" value="NZ_JBEXRX010000126.1"/>
</dbReference>
<dbReference type="Proteomes" id="UP001550348">
    <property type="component" value="Unassembled WGS sequence"/>
</dbReference>
<evidence type="ECO:0000313" key="2">
    <source>
        <dbReference type="Proteomes" id="UP001550348"/>
    </source>
</evidence>
<protein>
    <submittedName>
        <fullName evidence="1">HEAT repeat domain-containing protein</fullName>
    </submittedName>
</protein>
<dbReference type="SUPFAM" id="SSF48371">
    <property type="entry name" value="ARM repeat"/>
    <property type="match status" value="1"/>
</dbReference>
<organism evidence="1 2">
    <name type="scientific">Micromonospora fulviviridis</name>
    <dbReference type="NCBI Taxonomy" id="47860"/>
    <lineage>
        <taxon>Bacteria</taxon>
        <taxon>Bacillati</taxon>
        <taxon>Actinomycetota</taxon>
        <taxon>Actinomycetes</taxon>
        <taxon>Micromonosporales</taxon>
        <taxon>Micromonosporaceae</taxon>
        <taxon>Micromonospora</taxon>
    </lineage>
</organism>
<name>A0ABV2VSH0_9ACTN</name>
<reference evidence="1 2" key="1">
    <citation type="submission" date="2024-06" db="EMBL/GenBank/DDBJ databases">
        <title>The Natural Products Discovery Center: Release of the First 8490 Sequenced Strains for Exploring Actinobacteria Biosynthetic Diversity.</title>
        <authorList>
            <person name="Kalkreuter E."/>
            <person name="Kautsar S.A."/>
            <person name="Yang D."/>
            <person name="Bader C.D."/>
            <person name="Teijaro C.N."/>
            <person name="Fluegel L."/>
            <person name="Davis C.M."/>
            <person name="Simpson J.R."/>
            <person name="Lauterbach L."/>
            <person name="Steele A.D."/>
            <person name="Gui C."/>
            <person name="Meng S."/>
            <person name="Li G."/>
            <person name="Viehrig K."/>
            <person name="Ye F."/>
            <person name="Su P."/>
            <person name="Kiefer A.F."/>
            <person name="Nichols A."/>
            <person name="Cepeda A.J."/>
            <person name="Yan W."/>
            <person name="Fan B."/>
            <person name="Jiang Y."/>
            <person name="Adhikari A."/>
            <person name="Zheng C.-J."/>
            <person name="Schuster L."/>
            <person name="Cowan T.M."/>
            <person name="Smanski M.J."/>
            <person name="Chevrette M.G."/>
            <person name="De Carvalho L.P.S."/>
            <person name="Shen B."/>
        </authorList>
    </citation>
    <scope>NUCLEOTIDE SEQUENCE [LARGE SCALE GENOMIC DNA]</scope>
    <source>
        <strain evidence="1 2">NPDC006286</strain>
    </source>
</reference>
<comment type="caution">
    <text evidence="1">The sequence shown here is derived from an EMBL/GenBank/DDBJ whole genome shotgun (WGS) entry which is preliminary data.</text>
</comment>